<dbReference type="Proteomes" id="UP000492820">
    <property type="component" value="Unassembled WGS sequence"/>
</dbReference>
<dbReference type="WBParaSite" id="EgrG_002063400">
    <property type="protein sequence ID" value="EgrG_002063400"/>
    <property type="gene ID" value="EgrG_002063400"/>
</dbReference>
<protein>
    <submittedName>
        <fullName evidence="3">DNA-directed DNA polymerase</fullName>
    </submittedName>
</protein>
<proteinExistence type="predicted"/>
<organism evidence="1">
    <name type="scientific">Echinococcus granulosus</name>
    <name type="common">Hydatid tapeworm</name>
    <dbReference type="NCBI Taxonomy" id="6210"/>
    <lineage>
        <taxon>Eukaryota</taxon>
        <taxon>Metazoa</taxon>
        <taxon>Spiralia</taxon>
        <taxon>Lophotrochozoa</taxon>
        <taxon>Platyhelminthes</taxon>
        <taxon>Cestoda</taxon>
        <taxon>Eucestoda</taxon>
        <taxon>Cyclophyllidea</taxon>
        <taxon>Taeniidae</taxon>
        <taxon>Echinococcus</taxon>
        <taxon>Echinococcus granulosus group</taxon>
    </lineage>
</organism>
<dbReference type="AlphaFoldDB" id="A0A068X5D5"/>
<dbReference type="EMBL" id="LK028747">
    <property type="protein sequence ID" value="CDS25146.1"/>
    <property type="molecule type" value="Genomic_DNA"/>
</dbReference>
<evidence type="ECO:0000313" key="3">
    <source>
        <dbReference type="WBParaSite" id="EgrG_002063400"/>
    </source>
</evidence>
<reference evidence="3" key="3">
    <citation type="submission" date="2020-10" db="UniProtKB">
        <authorList>
            <consortium name="WormBaseParasite"/>
        </authorList>
    </citation>
    <scope>IDENTIFICATION</scope>
</reference>
<reference evidence="1 2" key="1">
    <citation type="journal article" date="2013" name="Nature">
        <title>The genomes of four tapeworm species reveal adaptations to parasitism.</title>
        <authorList>
            <person name="Tsai I.J."/>
            <person name="Zarowiecki M."/>
            <person name="Holroyd N."/>
            <person name="Garciarrubio A."/>
            <person name="Sanchez-Flores A."/>
            <person name="Brooks K.L."/>
            <person name="Tracey A."/>
            <person name="Bobes R.J."/>
            <person name="Fragoso G."/>
            <person name="Sciutto E."/>
            <person name="Aslett M."/>
            <person name="Beasley H."/>
            <person name="Bennett H.M."/>
            <person name="Cai J."/>
            <person name="Camicia F."/>
            <person name="Clark R."/>
            <person name="Cucher M."/>
            <person name="De Silva N."/>
            <person name="Day T.A."/>
            <person name="Deplazes P."/>
            <person name="Estrada K."/>
            <person name="Fernandez C."/>
            <person name="Holland P.W."/>
            <person name="Hou J."/>
            <person name="Hu S."/>
            <person name="Huckvale T."/>
            <person name="Hung S.S."/>
            <person name="Kamenetzky L."/>
            <person name="Keane J.A."/>
            <person name="Kiss F."/>
            <person name="Koziol U."/>
            <person name="Lambert O."/>
            <person name="Liu K."/>
            <person name="Luo X."/>
            <person name="Luo Y."/>
            <person name="Macchiaroli N."/>
            <person name="Nichol S."/>
            <person name="Paps J."/>
            <person name="Parkinson J."/>
            <person name="Pouchkina-Stantcheva N."/>
            <person name="Riddiford N."/>
            <person name="Rosenzvit M."/>
            <person name="Salinas G."/>
            <person name="Wasmuth J.D."/>
            <person name="Zamanian M."/>
            <person name="Zheng Y."/>
            <person name="Cai X."/>
            <person name="Soberon X."/>
            <person name="Olson P.D."/>
            <person name="Laclette J.P."/>
            <person name="Brehm K."/>
            <person name="Berriman M."/>
            <person name="Garciarrubio A."/>
            <person name="Bobes R.J."/>
            <person name="Fragoso G."/>
            <person name="Sanchez-Flores A."/>
            <person name="Estrada K."/>
            <person name="Cevallos M.A."/>
            <person name="Morett E."/>
            <person name="Gonzalez V."/>
            <person name="Portillo T."/>
            <person name="Ochoa-Leyva A."/>
            <person name="Jose M.V."/>
            <person name="Sciutto E."/>
            <person name="Landa A."/>
            <person name="Jimenez L."/>
            <person name="Valdes V."/>
            <person name="Carrero J.C."/>
            <person name="Larralde C."/>
            <person name="Morales-Montor J."/>
            <person name="Limon-Lason J."/>
            <person name="Soberon X."/>
            <person name="Laclette J.P."/>
        </authorList>
    </citation>
    <scope>NUCLEOTIDE SEQUENCE [LARGE SCALE GENOMIC DNA]</scope>
</reference>
<name>A0A068X5D5_ECHGR</name>
<reference evidence="1" key="2">
    <citation type="submission" date="2014-06" db="EMBL/GenBank/DDBJ databases">
        <authorList>
            <person name="Aslett M."/>
        </authorList>
    </citation>
    <scope>NUCLEOTIDE SEQUENCE</scope>
</reference>
<sequence length="81" mass="9297">MDEMAKAAEYNRSGVLLFSSQPSYRYAPFVPLRNDETGEKTKLMHQVSLELGTRRWELIHFLFDIDLMTGALLECEVDLAS</sequence>
<evidence type="ECO:0000313" key="1">
    <source>
        <dbReference type="EMBL" id="CDS25146.1"/>
    </source>
</evidence>
<evidence type="ECO:0000313" key="2">
    <source>
        <dbReference type="Proteomes" id="UP000492820"/>
    </source>
</evidence>
<accession>A0A068X5D5</accession>
<gene>
    <name evidence="1" type="ORF">EgrG_002063400</name>
</gene>